<feature type="signal peptide" evidence="1">
    <location>
        <begin position="1"/>
        <end position="29"/>
    </location>
</feature>
<feature type="domain" description="PI-PLC Y-box" evidence="2">
    <location>
        <begin position="247"/>
        <end position="287"/>
    </location>
</feature>
<dbReference type="InterPro" id="IPR001711">
    <property type="entry name" value="PLipase_C_Pinositol-sp_Y"/>
</dbReference>
<evidence type="ECO:0000313" key="3">
    <source>
        <dbReference type="EMBL" id="BFP47129.1"/>
    </source>
</evidence>
<feature type="chain" id="PRO_5044284120" evidence="1">
    <location>
        <begin position="30"/>
        <end position="397"/>
    </location>
</feature>
<dbReference type="Gene3D" id="3.40.710.10">
    <property type="entry name" value="DD-peptidase/beta-lactamase superfamily"/>
    <property type="match status" value="1"/>
</dbReference>
<sequence>MWIRTGRTALLSIAMVVSTCAAASLPAVAAPAAAAPVPREPAAASQPWEANAAELDRVIQQTATDAGVPGVIVGVWQPGQPRYVRAFGVADTSDCAPMRTDLNMRIGSETKTFTVTALLQLVDRGEVGLDDPISAYVDGVPDGEHITLRQLADMRSGLFAYSKDAGFQHLLATEPHRQWSPSELLGIAFEHPNQFPPGTQFDYSNTNTVLLGLVVEKVTHRPLRDVIRHLITRPSGLDHTFLPEAAEFPQPHAHGYTDLTPDGTVADATDFNPSWGWAAGAMISDLDDMHSWAENVATGALLSPQTQAERLDAHPTGAPGDAYGLGIDINHGWIGHAGSLPGYQSLTVYLPTQKATMVILLNTDIRSNGENPSTLLGRAITQVVSPGNVYGDASDQN</sequence>
<evidence type="ECO:0000256" key="1">
    <source>
        <dbReference type="SAM" id="SignalP"/>
    </source>
</evidence>
<accession>A0AB33K0J4</accession>
<keyword evidence="1" id="KW-0732">Signal</keyword>
<evidence type="ECO:0000259" key="2">
    <source>
        <dbReference type="PROSITE" id="PS50008"/>
    </source>
</evidence>
<dbReference type="InterPro" id="IPR012338">
    <property type="entry name" value="Beta-lactam/transpept-like"/>
</dbReference>
<dbReference type="SUPFAM" id="SSF56601">
    <property type="entry name" value="beta-lactamase/transpeptidase-like"/>
    <property type="match status" value="1"/>
</dbReference>
<reference evidence="3" key="1">
    <citation type="submission" date="2024-07" db="EMBL/GenBank/DDBJ databases">
        <title>Complete genome sequences of cellulolytic bacteria, Kitasatospora sp. CMC57 and Streptomyces sp. CMC78, isolated from Japanese agricultural soil.</title>
        <authorList>
            <person name="Hashimoto T."/>
            <person name="Ito M."/>
            <person name="Iwamoto M."/>
            <person name="Fukahori D."/>
            <person name="Shoda T."/>
            <person name="Sakoda M."/>
            <person name="Morohoshi T."/>
            <person name="Mitsuboshi M."/>
            <person name="Nishizawa T."/>
        </authorList>
    </citation>
    <scope>NUCLEOTIDE SEQUENCE</scope>
    <source>
        <strain evidence="3">CMC57</strain>
    </source>
</reference>
<dbReference type="EMBL" id="AP035881">
    <property type="protein sequence ID" value="BFP47129.1"/>
    <property type="molecule type" value="Genomic_DNA"/>
</dbReference>
<organism evidence="3">
    <name type="scientific">Kitasatospora sp. CMC57</name>
    <dbReference type="NCBI Taxonomy" id="3231513"/>
    <lineage>
        <taxon>Bacteria</taxon>
        <taxon>Bacillati</taxon>
        <taxon>Actinomycetota</taxon>
        <taxon>Actinomycetes</taxon>
        <taxon>Kitasatosporales</taxon>
        <taxon>Streptomycetaceae</taxon>
        <taxon>Kitasatospora</taxon>
    </lineage>
</organism>
<dbReference type="PANTHER" id="PTHR46825:SF7">
    <property type="entry name" value="D-ALANYL-D-ALANINE CARBOXYPEPTIDASE"/>
    <property type="match status" value="1"/>
</dbReference>
<dbReference type="GO" id="GO:0035556">
    <property type="term" value="P:intracellular signal transduction"/>
    <property type="evidence" value="ECO:0007669"/>
    <property type="project" value="InterPro"/>
</dbReference>
<dbReference type="Pfam" id="PF00144">
    <property type="entry name" value="Beta-lactamase"/>
    <property type="match status" value="1"/>
</dbReference>
<gene>
    <name evidence="3" type="ORF">KCMC57_34970</name>
</gene>
<dbReference type="GO" id="GO:0004435">
    <property type="term" value="F:phosphatidylinositol-4,5-bisphosphate phospholipase C activity"/>
    <property type="evidence" value="ECO:0007669"/>
    <property type="project" value="InterPro"/>
</dbReference>
<dbReference type="PANTHER" id="PTHR46825">
    <property type="entry name" value="D-ALANYL-D-ALANINE-CARBOXYPEPTIDASE/ENDOPEPTIDASE AMPH"/>
    <property type="match status" value="1"/>
</dbReference>
<keyword evidence="3" id="KW-0378">Hydrolase</keyword>
<protein>
    <submittedName>
        <fullName evidence="3">Serine hydrolase domain-containing protein</fullName>
    </submittedName>
</protein>
<dbReference type="InterPro" id="IPR001466">
    <property type="entry name" value="Beta-lactam-related"/>
</dbReference>
<dbReference type="InterPro" id="IPR050491">
    <property type="entry name" value="AmpC-like"/>
</dbReference>
<dbReference type="GO" id="GO:0006629">
    <property type="term" value="P:lipid metabolic process"/>
    <property type="evidence" value="ECO:0007669"/>
    <property type="project" value="InterPro"/>
</dbReference>
<name>A0AB33K0J4_9ACTN</name>
<dbReference type="PROSITE" id="PS50008">
    <property type="entry name" value="PIPLC_Y_DOMAIN"/>
    <property type="match status" value="1"/>
</dbReference>
<dbReference type="AlphaFoldDB" id="A0AB33K0J4"/>
<proteinExistence type="predicted"/>